<keyword evidence="2" id="KW-1185">Reference proteome</keyword>
<organism evidence="1 2">
    <name type="scientific">Aeromonas phage 4L372D</name>
    <dbReference type="NCBI Taxonomy" id="2588518"/>
    <lineage>
        <taxon>Viruses</taxon>
        <taxon>Duplodnaviria</taxon>
        <taxon>Heunggongvirae</taxon>
        <taxon>Uroviricota</taxon>
        <taxon>Caudoviricetes</taxon>
        <taxon>Plateaulakevirus</taxon>
        <taxon>Plateaulakevirus pv4L372D</taxon>
    </lineage>
</organism>
<protein>
    <submittedName>
        <fullName evidence="1">Uncharacterized protein</fullName>
    </submittedName>
</protein>
<gene>
    <name evidence="1" type="primary">4L372D_045</name>
</gene>
<sequence>MKKEDMRKLFLSKVEEMVTAYNEGDVLQSQKCYEYLMGFCESSGTDFTCSLQDAISILKSQSVGVLDTAKYNCYMRG</sequence>
<dbReference type="Proteomes" id="UP000323739">
    <property type="component" value="Segment"/>
</dbReference>
<evidence type="ECO:0000313" key="2">
    <source>
        <dbReference type="Proteomes" id="UP000323739"/>
    </source>
</evidence>
<dbReference type="GeneID" id="55616963"/>
<reference evidence="1 2" key="1">
    <citation type="submission" date="2019-04" db="EMBL/GenBank/DDBJ databases">
        <title>Nine Novel Phages from a Plateau Lake in Southwest China Provide Insights into Aeromonas Phage Diversity.</title>
        <authorList>
            <person name="Xiao W."/>
            <person name="Bai M."/>
            <person name="Wang Y."/>
            <person name="Cui X."/>
        </authorList>
    </citation>
    <scope>NUCLEOTIDE SEQUENCE [LARGE SCALE GENOMIC DNA]</scope>
</reference>
<dbReference type="KEGG" id="vg:55616963"/>
<dbReference type="RefSeq" id="YP_009846593.1">
    <property type="nucleotide sequence ID" value="NC_048771.1"/>
</dbReference>
<dbReference type="EMBL" id="MK813939">
    <property type="protein sequence ID" value="QEG08509.1"/>
    <property type="molecule type" value="Genomic_DNA"/>
</dbReference>
<accession>A0A5B9N4T3</accession>
<name>A0A5B9N4T3_9CAUD</name>
<evidence type="ECO:0000313" key="1">
    <source>
        <dbReference type="EMBL" id="QEG08509.1"/>
    </source>
</evidence>
<proteinExistence type="predicted"/>